<dbReference type="InterPro" id="IPR036188">
    <property type="entry name" value="FAD/NAD-bd_sf"/>
</dbReference>
<sequence length="444" mass="48022">MGARTGSSGRNIAVIGSGIAGNGAAWALAAASDHAVTVYEAETRAGGHAATVDIDYDGVPIAVDTGFIVYNEPNYPNLTRLFAHLGVATQPSDMSFSVSRWDDERGVELAWTSRAADLLGGRLPIAANVPSPVHLRVLRDIVRFNRRGAADLEAGRLGGLTLGEYLARERYSQRFREDYVVAMGSAIWSMPPGDILAFPAATFLAFFANHRLLRLDRPTWRTVTGGSRAYVRALTAPFAERLRLGTPVTRIAREDEGVRVVTADGASTLYDEVVLACHCDQAAALLADATPAERAMLGAIRYRDNAVWLHRDESLMPRARSAWAAWNVVKRPGDEVCVTYWMNALQGLDPARPLFVSLNPPRPPREGTVFARTDYAHPQFDQSAVAAQAALAGLQGKDRVWFCGAWTKYGFHEDGLHSGLAVAEALGAVAPWRVAPRDFGTAAA</sequence>
<dbReference type="InterPro" id="IPR002937">
    <property type="entry name" value="Amino_oxidase"/>
</dbReference>
<protein>
    <submittedName>
        <fullName evidence="2">NAD/FAD-binding protein</fullName>
    </submittedName>
</protein>
<proteinExistence type="predicted"/>
<accession>A0A917Q433</accession>
<dbReference type="Proteomes" id="UP000600449">
    <property type="component" value="Unassembled WGS sequence"/>
</dbReference>
<reference evidence="2 3" key="1">
    <citation type="journal article" date="2014" name="Int. J. Syst. Evol. Microbiol.">
        <title>Complete genome sequence of Corynebacterium casei LMG S-19264T (=DSM 44701T), isolated from a smear-ripened cheese.</title>
        <authorList>
            <consortium name="US DOE Joint Genome Institute (JGI-PGF)"/>
            <person name="Walter F."/>
            <person name="Albersmeier A."/>
            <person name="Kalinowski J."/>
            <person name="Ruckert C."/>
        </authorList>
    </citation>
    <scope>NUCLEOTIDE SEQUENCE [LARGE SCALE GENOMIC DNA]</scope>
    <source>
        <strain evidence="2 3">CGMCC 1.9161</strain>
    </source>
</reference>
<feature type="domain" description="Amine oxidase" evidence="1">
    <location>
        <begin position="24"/>
        <end position="301"/>
    </location>
</feature>
<dbReference type="AlphaFoldDB" id="A0A917Q433"/>
<organism evidence="2 3">
    <name type="scientific">Salinarimonas ramus</name>
    <dbReference type="NCBI Taxonomy" id="690164"/>
    <lineage>
        <taxon>Bacteria</taxon>
        <taxon>Pseudomonadati</taxon>
        <taxon>Pseudomonadota</taxon>
        <taxon>Alphaproteobacteria</taxon>
        <taxon>Hyphomicrobiales</taxon>
        <taxon>Salinarimonadaceae</taxon>
        <taxon>Salinarimonas</taxon>
    </lineage>
</organism>
<evidence type="ECO:0000313" key="2">
    <source>
        <dbReference type="EMBL" id="GGK22547.1"/>
    </source>
</evidence>
<dbReference type="Pfam" id="PF01593">
    <property type="entry name" value="Amino_oxidase"/>
    <property type="match status" value="1"/>
</dbReference>
<dbReference type="Gene3D" id="3.50.50.60">
    <property type="entry name" value="FAD/NAD(P)-binding domain"/>
    <property type="match status" value="1"/>
</dbReference>
<dbReference type="PANTHER" id="PTHR42923">
    <property type="entry name" value="PROTOPORPHYRINOGEN OXIDASE"/>
    <property type="match status" value="1"/>
</dbReference>
<keyword evidence="3" id="KW-1185">Reference proteome</keyword>
<evidence type="ECO:0000259" key="1">
    <source>
        <dbReference type="Pfam" id="PF01593"/>
    </source>
</evidence>
<dbReference type="EMBL" id="BMMF01000002">
    <property type="protein sequence ID" value="GGK22547.1"/>
    <property type="molecule type" value="Genomic_DNA"/>
</dbReference>
<dbReference type="PANTHER" id="PTHR42923:SF17">
    <property type="entry name" value="AMINE OXIDASE DOMAIN-CONTAINING PROTEIN"/>
    <property type="match status" value="1"/>
</dbReference>
<dbReference type="SUPFAM" id="SSF51905">
    <property type="entry name" value="FAD/NAD(P)-binding domain"/>
    <property type="match status" value="1"/>
</dbReference>
<gene>
    <name evidence="2" type="ORF">GCM10011322_06530</name>
</gene>
<dbReference type="InterPro" id="IPR050464">
    <property type="entry name" value="Zeta_carotene_desat/Oxidored"/>
</dbReference>
<comment type="caution">
    <text evidence="2">The sequence shown here is derived from an EMBL/GenBank/DDBJ whole genome shotgun (WGS) entry which is preliminary data.</text>
</comment>
<evidence type="ECO:0000313" key="3">
    <source>
        <dbReference type="Proteomes" id="UP000600449"/>
    </source>
</evidence>
<dbReference type="GO" id="GO:0016491">
    <property type="term" value="F:oxidoreductase activity"/>
    <property type="evidence" value="ECO:0007669"/>
    <property type="project" value="InterPro"/>
</dbReference>
<name>A0A917Q433_9HYPH</name>